<gene>
    <name evidence="1" type="ORF">TPSB3V08_LOCUS7273</name>
</gene>
<sequence length="253" mass="28883">MVIKVHIKIISYQTRFRHSTTSEHGVEQLITRTLNFKERILNHIEDNDGQIRRRIIASDNIRYTAWRALRDQQSYLCRVQRDKGLYEVDFAPRAILASLSPPQRRHDKDVSMQSLVLYAGGHIRRQSPSGNDLVSNVSDFWSFIHITLIDYVGATWLKLPTTILSFDASSPVVTGTGPTRLALGEVASHTRTLGHNVHTHTHQRGRVTVHQVRRVTRVHRVGTTPLTLVVLIKALVYSYHRYVDADILLDLKG</sequence>
<organism evidence="1">
    <name type="scientific">Timema poppense</name>
    <name type="common">Walking stick</name>
    <dbReference type="NCBI Taxonomy" id="170557"/>
    <lineage>
        <taxon>Eukaryota</taxon>
        <taxon>Metazoa</taxon>
        <taxon>Ecdysozoa</taxon>
        <taxon>Arthropoda</taxon>
        <taxon>Hexapoda</taxon>
        <taxon>Insecta</taxon>
        <taxon>Pterygota</taxon>
        <taxon>Neoptera</taxon>
        <taxon>Polyneoptera</taxon>
        <taxon>Phasmatodea</taxon>
        <taxon>Timematodea</taxon>
        <taxon>Timematoidea</taxon>
        <taxon>Timematidae</taxon>
        <taxon>Timema</taxon>
    </lineage>
</organism>
<protein>
    <submittedName>
        <fullName evidence="1">Uncharacterized protein</fullName>
    </submittedName>
</protein>
<name>A0A7R9H746_TIMPO</name>
<proteinExistence type="predicted"/>
<dbReference type="EMBL" id="OD004651">
    <property type="protein sequence ID" value="CAD7410289.1"/>
    <property type="molecule type" value="Genomic_DNA"/>
</dbReference>
<reference evidence="1" key="1">
    <citation type="submission" date="2020-11" db="EMBL/GenBank/DDBJ databases">
        <authorList>
            <person name="Tran Van P."/>
        </authorList>
    </citation>
    <scope>NUCLEOTIDE SEQUENCE</scope>
</reference>
<accession>A0A7R9H746</accession>
<dbReference type="AlphaFoldDB" id="A0A7R9H746"/>
<evidence type="ECO:0000313" key="1">
    <source>
        <dbReference type="EMBL" id="CAD7410289.1"/>
    </source>
</evidence>